<dbReference type="Proteomes" id="UP001595555">
    <property type="component" value="Unassembled WGS sequence"/>
</dbReference>
<evidence type="ECO:0000313" key="12">
    <source>
        <dbReference type="EMBL" id="MFC3115680.1"/>
    </source>
</evidence>
<feature type="transmembrane region" description="Helical" evidence="10">
    <location>
        <begin position="28"/>
        <end position="48"/>
    </location>
</feature>
<evidence type="ECO:0000256" key="4">
    <source>
        <dbReference type="ARBA" id="ARBA00022475"/>
    </source>
</evidence>
<organism evidence="12 13">
    <name type="scientific">Cellvibrio fontiphilus</name>
    <dbReference type="NCBI Taxonomy" id="1815559"/>
    <lineage>
        <taxon>Bacteria</taxon>
        <taxon>Pseudomonadati</taxon>
        <taxon>Pseudomonadota</taxon>
        <taxon>Gammaproteobacteria</taxon>
        <taxon>Cellvibrionales</taxon>
        <taxon>Cellvibrionaceae</taxon>
        <taxon>Cellvibrio</taxon>
    </lineage>
</organism>
<dbReference type="RefSeq" id="WP_378118232.1">
    <property type="nucleotide sequence ID" value="NZ_JBHRTF010000004.1"/>
</dbReference>
<dbReference type="EMBL" id="JBHRTF010000004">
    <property type="protein sequence ID" value="MFC3115680.1"/>
    <property type="molecule type" value="Genomic_DNA"/>
</dbReference>
<evidence type="ECO:0000259" key="11">
    <source>
        <dbReference type="Pfam" id="PF21687"/>
    </source>
</evidence>
<evidence type="ECO:0000256" key="7">
    <source>
        <dbReference type="ARBA" id="ARBA00022927"/>
    </source>
</evidence>
<dbReference type="PANTHER" id="PTHR38831">
    <property type="entry name" value="TYPE II SECRETION SYSTEM PROTEIN K"/>
    <property type="match status" value="1"/>
</dbReference>
<keyword evidence="9 10" id="KW-0472">Membrane</keyword>
<dbReference type="InterPro" id="IPR045584">
    <property type="entry name" value="Pilin-like"/>
</dbReference>
<comment type="similarity">
    <text evidence="2">Belongs to the GSP K family.</text>
</comment>
<evidence type="ECO:0000256" key="3">
    <source>
        <dbReference type="ARBA" id="ARBA00022448"/>
    </source>
</evidence>
<evidence type="ECO:0000256" key="1">
    <source>
        <dbReference type="ARBA" id="ARBA00004533"/>
    </source>
</evidence>
<comment type="subcellular location">
    <subcellularLocation>
        <location evidence="1">Cell inner membrane</location>
    </subcellularLocation>
</comment>
<gene>
    <name evidence="12" type="primary">gspK</name>
    <name evidence="12" type="ORF">ACFODX_08950</name>
</gene>
<dbReference type="Gene3D" id="1.10.40.60">
    <property type="entry name" value="EpsJ-like"/>
    <property type="match status" value="2"/>
</dbReference>
<dbReference type="SUPFAM" id="SSF54523">
    <property type="entry name" value="Pili subunits"/>
    <property type="match status" value="1"/>
</dbReference>
<dbReference type="PIRSF" id="PIRSF002786">
    <property type="entry name" value="XcpX"/>
    <property type="match status" value="1"/>
</dbReference>
<evidence type="ECO:0000256" key="5">
    <source>
        <dbReference type="ARBA" id="ARBA00022519"/>
    </source>
</evidence>
<dbReference type="InterPro" id="IPR038072">
    <property type="entry name" value="GspK_central_sf"/>
</dbReference>
<reference evidence="13" key="1">
    <citation type="journal article" date="2019" name="Int. J. Syst. Evol. Microbiol.">
        <title>The Global Catalogue of Microorganisms (GCM) 10K type strain sequencing project: providing services to taxonomists for standard genome sequencing and annotation.</title>
        <authorList>
            <consortium name="The Broad Institute Genomics Platform"/>
            <consortium name="The Broad Institute Genome Sequencing Center for Infectious Disease"/>
            <person name="Wu L."/>
            <person name="Ma J."/>
        </authorList>
    </citation>
    <scope>NUCLEOTIDE SEQUENCE [LARGE SCALE GENOMIC DNA]</scope>
    <source>
        <strain evidence="13">KCTC 52237</strain>
    </source>
</reference>
<dbReference type="SUPFAM" id="SSF158544">
    <property type="entry name" value="GspK insert domain-like"/>
    <property type="match status" value="1"/>
</dbReference>
<evidence type="ECO:0000256" key="8">
    <source>
        <dbReference type="ARBA" id="ARBA00022989"/>
    </source>
</evidence>
<evidence type="ECO:0000256" key="9">
    <source>
        <dbReference type="ARBA" id="ARBA00023136"/>
    </source>
</evidence>
<dbReference type="InterPro" id="IPR005628">
    <property type="entry name" value="GspK"/>
</dbReference>
<name>A0ABV7FDK1_9GAMM</name>
<protein>
    <submittedName>
        <fullName evidence="12">Type II secretion system minor pseudopilin GspK</fullName>
    </submittedName>
</protein>
<dbReference type="Gene3D" id="3.30.1300.30">
    <property type="entry name" value="GSPII I/J protein-like"/>
    <property type="match status" value="1"/>
</dbReference>
<keyword evidence="13" id="KW-1185">Reference proteome</keyword>
<evidence type="ECO:0000256" key="2">
    <source>
        <dbReference type="ARBA" id="ARBA00007246"/>
    </source>
</evidence>
<keyword evidence="7" id="KW-0653">Protein transport</keyword>
<evidence type="ECO:0000256" key="10">
    <source>
        <dbReference type="SAM" id="Phobius"/>
    </source>
</evidence>
<dbReference type="NCBIfam" id="NF037980">
    <property type="entry name" value="T2SS_GspK"/>
    <property type="match status" value="1"/>
</dbReference>
<accession>A0ABV7FDK1</accession>
<sequence>MRVFLPCPSSNTCSAFGGSPAARQRGTVLVLVLLIVALVAGLSVKFAAQYQLGLARAESRWHGAQARAFLEGTEEVAKLMFSVADNDPNIDFLGEDWSAQVPIEDEGVTGVAQLADASAQLNMNDLLNPLVAEKPIGDPERYSEPQRRFIRLLQTFPEFPLSQNEAEYLLEAVVDWIDPDDTESGMGGAESNYYQGLQDGYLPANAPFKSIDELRLVRGFNELPQLVLRLQPFVTVLPGDKVGMNINTIDPVSPFGEGINNLLLTLNDATNLEPLSPAEAEQFIAERPETGFADASVISEAWNKLFSGRNLVLDGLTVKTNYFWLNATVQLVEQRRSMRTLMQRGENNSLKAIQRDDVFELPSAVRNEQDKKSGKTELVD</sequence>
<keyword evidence="8 10" id="KW-1133">Transmembrane helix</keyword>
<dbReference type="Pfam" id="PF21687">
    <property type="entry name" value="T2SSK_1st"/>
    <property type="match status" value="1"/>
</dbReference>
<keyword evidence="4" id="KW-1003">Cell membrane</keyword>
<evidence type="ECO:0000313" key="13">
    <source>
        <dbReference type="Proteomes" id="UP001595555"/>
    </source>
</evidence>
<dbReference type="PANTHER" id="PTHR38831:SF1">
    <property type="entry name" value="TYPE II SECRETION SYSTEM PROTEIN K-RELATED"/>
    <property type="match status" value="1"/>
</dbReference>
<comment type="caution">
    <text evidence="12">The sequence shown here is derived from an EMBL/GenBank/DDBJ whole genome shotgun (WGS) entry which is preliminary data.</text>
</comment>
<keyword evidence="6 10" id="KW-0812">Transmembrane</keyword>
<proteinExistence type="inferred from homology"/>
<evidence type="ECO:0000256" key="6">
    <source>
        <dbReference type="ARBA" id="ARBA00022692"/>
    </source>
</evidence>
<dbReference type="InterPro" id="IPR049031">
    <property type="entry name" value="T2SSK_SAM-like_1st"/>
</dbReference>
<keyword evidence="5" id="KW-0997">Cell inner membrane</keyword>
<feature type="domain" description="T2SS protein K first SAM-like" evidence="11">
    <location>
        <begin position="120"/>
        <end position="238"/>
    </location>
</feature>
<keyword evidence="3" id="KW-0813">Transport</keyword>